<reference evidence="1 2" key="1">
    <citation type="submission" date="2017-04" db="EMBL/GenBank/DDBJ databases">
        <authorList>
            <person name="Afonso C.L."/>
            <person name="Miller P.J."/>
            <person name="Scott M.A."/>
            <person name="Spackman E."/>
            <person name="Goraichik I."/>
            <person name="Dimitrov K.M."/>
            <person name="Suarez D.L."/>
            <person name="Swayne D.E."/>
        </authorList>
    </citation>
    <scope>NUCLEOTIDE SEQUENCE [LARGE SCALE GENOMIC DNA]</scope>
    <source>
        <strain evidence="1 2">DSM 11270</strain>
    </source>
</reference>
<dbReference type="Proteomes" id="UP000192731">
    <property type="component" value="Unassembled WGS sequence"/>
</dbReference>
<keyword evidence="2" id="KW-1185">Reference proteome</keyword>
<evidence type="ECO:0000313" key="2">
    <source>
        <dbReference type="Proteomes" id="UP000192731"/>
    </source>
</evidence>
<protein>
    <submittedName>
        <fullName evidence="1">Uncharacterized protein</fullName>
    </submittedName>
</protein>
<evidence type="ECO:0000313" key="1">
    <source>
        <dbReference type="EMBL" id="SMB96562.1"/>
    </source>
</evidence>
<accession>A0A1W1VT65</accession>
<dbReference type="AlphaFoldDB" id="A0A1W1VT65"/>
<sequence length="30" mass="3504">MTKYGDLLCNTKINNLNKLMEEFNAKEKSL</sequence>
<organism evidence="1 2">
    <name type="scientific">Desulfonispora thiosulfatigenes DSM 11270</name>
    <dbReference type="NCBI Taxonomy" id="656914"/>
    <lineage>
        <taxon>Bacteria</taxon>
        <taxon>Bacillati</taxon>
        <taxon>Bacillota</taxon>
        <taxon>Clostridia</taxon>
        <taxon>Eubacteriales</taxon>
        <taxon>Peptococcaceae</taxon>
        <taxon>Desulfonispora</taxon>
    </lineage>
</organism>
<dbReference type="EMBL" id="FWWT01000024">
    <property type="protein sequence ID" value="SMB96562.1"/>
    <property type="molecule type" value="Genomic_DNA"/>
</dbReference>
<gene>
    <name evidence="1" type="ORF">SAMN00017405_2318</name>
</gene>
<proteinExistence type="predicted"/>
<name>A0A1W1VT65_DESTI</name>